<sequence length="388" mass="43196">MSTRSKRKVPVAASVLRKRLIRATAARERKKADVKRLSEKLKNALTATLDDIIRDLPEVQKMAVRAAVMQQAAKSPRGHRYTADWLMIGDHKLNYNHYEQLYDAEKKVEIKVVPKLTEYHIKPQKLQAMNVRLATQLFSRSVAIGFKVYRELNVPGFDDTAGTEKVTSLLNDLFDILNAKIPQAGIRKGSPKIKFLEEFLDMLNQTEARKDVKLIASNQTVESLRVTLMSVLSIIEFLHSEGVSYILTAKLNQDPLEGRVNLILNVYSPPKGKGTDFESLLAGAVSLLCSQGRLVFLGDFNAPHTSWGYRRDTAKGNLLEKAIDNHGLQLITLPTVPTRLGNSVSVNTSPDLAFTLNLRDATYSRSAATTTSLVCLDPLLGFAGLRVR</sequence>
<accession>A0ACB7SKE1</accession>
<keyword evidence="2" id="KW-1185">Reference proteome</keyword>
<proteinExistence type="predicted"/>
<organism evidence="1 2">
    <name type="scientific">Hyalomma asiaticum</name>
    <name type="common">Tick</name>
    <dbReference type="NCBI Taxonomy" id="266040"/>
    <lineage>
        <taxon>Eukaryota</taxon>
        <taxon>Metazoa</taxon>
        <taxon>Ecdysozoa</taxon>
        <taxon>Arthropoda</taxon>
        <taxon>Chelicerata</taxon>
        <taxon>Arachnida</taxon>
        <taxon>Acari</taxon>
        <taxon>Parasitiformes</taxon>
        <taxon>Ixodida</taxon>
        <taxon>Ixodoidea</taxon>
        <taxon>Ixodidae</taxon>
        <taxon>Hyalomminae</taxon>
        <taxon>Hyalomma</taxon>
    </lineage>
</organism>
<reference evidence="1" key="1">
    <citation type="submission" date="2020-05" db="EMBL/GenBank/DDBJ databases">
        <title>Large-scale comparative analyses of tick genomes elucidate their genetic diversity and vector capacities.</title>
        <authorList>
            <person name="Jia N."/>
            <person name="Wang J."/>
            <person name="Shi W."/>
            <person name="Du L."/>
            <person name="Sun Y."/>
            <person name="Zhan W."/>
            <person name="Jiang J."/>
            <person name="Wang Q."/>
            <person name="Zhang B."/>
            <person name="Ji P."/>
            <person name="Sakyi L.B."/>
            <person name="Cui X."/>
            <person name="Yuan T."/>
            <person name="Jiang B."/>
            <person name="Yang W."/>
            <person name="Lam T.T.-Y."/>
            <person name="Chang Q."/>
            <person name="Ding S."/>
            <person name="Wang X."/>
            <person name="Zhu J."/>
            <person name="Ruan X."/>
            <person name="Zhao L."/>
            <person name="Wei J."/>
            <person name="Que T."/>
            <person name="Du C."/>
            <person name="Cheng J."/>
            <person name="Dai P."/>
            <person name="Han X."/>
            <person name="Huang E."/>
            <person name="Gao Y."/>
            <person name="Liu J."/>
            <person name="Shao H."/>
            <person name="Ye R."/>
            <person name="Li L."/>
            <person name="Wei W."/>
            <person name="Wang X."/>
            <person name="Wang C."/>
            <person name="Yang T."/>
            <person name="Huo Q."/>
            <person name="Li W."/>
            <person name="Guo W."/>
            <person name="Chen H."/>
            <person name="Zhou L."/>
            <person name="Ni X."/>
            <person name="Tian J."/>
            <person name="Zhou Y."/>
            <person name="Sheng Y."/>
            <person name="Liu T."/>
            <person name="Pan Y."/>
            <person name="Xia L."/>
            <person name="Li J."/>
            <person name="Zhao F."/>
            <person name="Cao W."/>
        </authorList>
    </citation>
    <scope>NUCLEOTIDE SEQUENCE</scope>
    <source>
        <strain evidence="1">Hyas-2018</strain>
    </source>
</reference>
<protein>
    <submittedName>
        <fullName evidence="1">Uncharacterized protein</fullName>
    </submittedName>
</protein>
<comment type="caution">
    <text evidence="1">The sequence shown here is derived from an EMBL/GenBank/DDBJ whole genome shotgun (WGS) entry which is preliminary data.</text>
</comment>
<evidence type="ECO:0000313" key="2">
    <source>
        <dbReference type="Proteomes" id="UP000821845"/>
    </source>
</evidence>
<gene>
    <name evidence="1" type="ORF">HPB50_007090</name>
</gene>
<evidence type="ECO:0000313" key="1">
    <source>
        <dbReference type="EMBL" id="KAH6935627.1"/>
    </source>
</evidence>
<dbReference type="Proteomes" id="UP000821845">
    <property type="component" value="Chromosome 3"/>
</dbReference>
<dbReference type="EMBL" id="CM023483">
    <property type="protein sequence ID" value="KAH6935627.1"/>
    <property type="molecule type" value="Genomic_DNA"/>
</dbReference>
<name>A0ACB7SKE1_HYAAI</name>